<reference evidence="3" key="2">
    <citation type="journal article" date="2024" name="Plant">
        <title>Genomic evolution and insights into agronomic trait innovations of Sesamum species.</title>
        <authorList>
            <person name="Miao H."/>
            <person name="Wang L."/>
            <person name="Qu L."/>
            <person name="Liu H."/>
            <person name="Sun Y."/>
            <person name="Le M."/>
            <person name="Wang Q."/>
            <person name="Wei S."/>
            <person name="Zheng Y."/>
            <person name="Lin W."/>
            <person name="Duan Y."/>
            <person name="Cao H."/>
            <person name="Xiong S."/>
            <person name="Wang X."/>
            <person name="Wei L."/>
            <person name="Li C."/>
            <person name="Ma Q."/>
            <person name="Ju M."/>
            <person name="Zhao R."/>
            <person name="Li G."/>
            <person name="Mu C."/>
            <person name="Tian Q."/>
            <person name="Mei H."/>
            <person name="Zhang T."/>
            <person name="Gao T."/>
            <person name="Zhang H."/>
        </authorList>
    </citation>
    <scope>NUCLEOTIDE SEQUENCE</scope>
    <source>
        <strain evidence="3">G02</strain>
    </source>
</reference>
<dbReference type="InterPro" id="IPR007942">
    <property type="entry name" value="PLipase-like"/>
</dbReference>
<dbReference type="EMBL" id="JACGWJ010000007">
    <property type="protein sequence ID" value="KAL0408227.1"/>
    <property type="molecule type" value="Genomic_DNA"/>
</dbReference>
<name>A0AAW2TUL4_SESRA</name>
<organism evidence="3">
    <name type="scientific">Sesamum radiatum</name>
    <name type="common">Black benniseed</name>
    <dbReference type="NCBI Taxonomy" id="300843"/>
    <lineage>
        <taxon>Eukaryota</taxon>
        <taxon>Viridiplantae</taxon>
        <taxon>Streptophyta</taxon>
        <taxon>Embryophyta</taxon>
        <taxon>Tracheophyta</taxon>
        <taxon>Spermatophyta</taxon>
        <taxon>Magnoliopsida</taxon>
        <taxon>eudicotyledons</taxon>
        <taxon>Gunneridae</taxon>
        <taxon>Pentapetalae</taxon>
        <taxon>asterids</taxon>
        <taxon>lamiids</taxon>
        <taxon>Lamiales</taxon>
        <taxon>Pedaliaceae</taxon>
        <taxon>Sesamum</taxon>
    </lineage>
</organism>
<comment type="caution">
    <text evidence="3">The sequence shown here is derived from an EMBL/GenBank/DDBJ whole genome shotgun (WGS) entry which is preliminary data.</text>
</comment>
<reference evidence="3" key="1">
    <citation type="submission" date="2020-06" db="EMBL/GenBank/DDBJ databases">
        <authorList>
            <person name="Li T."/>
            <person name="Hu X."/>
            <person name="Zhang T."/>
            <person name="Song X."/>
            <person name="Zhang H."/>
            <person name="Dai N."/>
            <person name="Sheng W."/>
            <person name="Hou X."/>
            <person name="Wei L."/>
        </authorList>
    </citation>
    <scope>NUCLEOTIDE SEQUENCE</scope>
    <source>
        <strain evidence="3">G02</strain>
        <tissue evidence="3">Leaf</tissue>
    </source>
</reference>
<evidence type="ECO:0000313" key="3">
    <source>
        <dbReference type="EMBL" id="KAL0408227.1"/>
    </source>
</evidence>
<feature type="coiled-coil region" evidence="1">
    <location>
        <begin position="147"/>
        <end position="198"/>
    </location>
</feature>
<evidence type="ECO:0000256" key="2">
    <source>
        <dbReference type="SAM" id="MobiDB-lite"/>
    </source>
</evidence>
<dbReference type="PANTHER" id="PTHR35358">
    <property type="entry name" value="OS06G0711100 PROTEIN"/>
    <property type="match status" value="1"/>
</dbReference>
<dbReference type="PANTHER" id="PTHR35358:SF7">
    <property type="entry name" value="EXPRESSED PROTEIN"/>
    <property type="match status" value="1"/>
</dbReference>
<evidence type="ECO:0008006" key="4">
    <source>
        <dbReference type="Google" id="ProtNLM"/>
    </source>
</evidence>
<evidence type="ECO:0000256" key="1">
    <source>
        <dbReference type="SAM" id="Coils"/>
    </source>
</evidence>
<gene>
    <name evidence="3" type="ORF">Sradi_1757100</name>
</gene>
<accession>A0AAW2TUL4</accession>
<feature type="region of interest" description="Disordered" evidence="2">
    <location>
        <begin position="1"/>
        <end position="55"/>
    </location>
</feature>
<protein>
    <recommendedName>
        <fullName evidence="4">Phospholipase-like protein</fullName>
    </recommendedName>
</protein>
<keyword evidence="1" id="KW-0175">Coiled coil</keyword>
<feature type="compositionally biased region" description="Polar residues" evidence="2">
    <location>
        <begin position="40"/>
        <end position="55"/>
    </location>
</feature>
<sequence length="219" mass="24820">MVKKEEQVDMTPGYSTQPPPEISSGGAIVSSPSAPVDQSDGPNSSIESNSGTMQDSCFDISPEVDAIKSKYGDIDKDCNLKSVWMRKLNLYVVCNVLRELHEKSIDELDIAAIEAFYDVVRDLEKLNIDIGWLRQRLDQIKDAINFREEAKVLNLEKTERAKKVEEKMKEVEELKSKIEKLEDQMARENQMIEKLNGDINFRTSKVQQLQGKPLTDGLI</sequence>
<dbReference type="AlphaFoldDB" id="A0AAW2TUL4"/>
<proteinExistence type="predicted"/>
<dbReference type="Pfam" id="PF05278">
    <property type="entry name" value="PEARLI-4"/>
    <property type="match status" value="1"/>
</dbReference>